<keyword evidence="1" id="KW-0732">Signal</keyword>
<proteinExistence type="predicted"/>
<protein>
    <recommendedName>
        <fullName evidence="4">Lipoprotein</fullName>
    </recommendedName>
</protein>
<accession>A0A848GY72</accession>
<evidence type="ECO:0000313" key="3">
    <source>
        <dbReference type="Proteomes" id="UP000583266"/>
    </source>
</evidence>
<feature type="signal peptide" evidence="1">
    <location>
        <begin position="1"/>
        <end position="20"/>
    </location>
</feature>
<gene>
    <name evidence="2" type="ORF">HHL17_31280</name>
</gene>
<feature type="chain" id="PRO_5032546445" description="Lipoprotein" evidence="1">
    <location>
        <begin position="21"/>
        <end position="82"/>
    </location>
</feature>
<reference evidence="2 3" key="1">
    <citation type="submission" date="2020-04" db="EMBL/GenBank/DDBJ databases">
        <title>Chitinophaga sp. G-6-1-13 sp. nov., isolated from soil.</title>
        <authorList>
            <person name="Dahal R.H."/>
            <person name="Chaudhary D.K."/>
        </authorList>
    </citation>
    <scope>NUCLEOTIDE SEQUENCE [LARGE SCALE GENOMIC DNA]</scope>
    <source>
        <strain evidence="2 3">G-6-1-13</strain>
    </source>
</reference>
<dbReference type="PROSITE" id="PS51257">
    <property type="entry name" value="PROKAR_LIPOPROTEIN"/>
    <property type="match status" value="1"/>
</dbReference>
<organism evidence="2 3">
    <name type="scientific">Chitinophaga fulva</name>
    <dbReference type="NCBI Taxonomy" id="2728842"/>
    <lineage>
        <taxon>Bacteria</taxon>
        <taxon>Pseudomonadati</taxon>
        <taxon>Bacteroidota</taxon>
        <taxon>Chitinophagia</taxon>
        <taxon>Chitinophagales</taxon>
        <taxon>Chitinophagaceae</taxon>
        <taxon>Chitinophaga</taxon>
    </lineage>
</organism>
<comment type="caution">
    <text evidence="2">The sequence shown here is derived from an EMBL/GenBank/DDBJ whole genome shotgun (WGS) entry which is preliminary data.</text>
</comment>
<evidence type="ECO:0000313" key="2">
    <source>
        <dbReference type="EMBL" id="NML41710.1"/>
    </source>
</evidence>
<evidence type="ECO:0008006" key="4">
    <source>
        <dbReference type="Google" id="ProtNLM"/>
    </source>
</evidence>
<name>A0A848GY72_9BACT</name>
<evidence type="ECO:0000256" key="1">
    <source>
        <dbReference type="SAM" id="SignalP"/>
    </source>
</evidence>
<dbReference type="RefSeq" id="WP_169228740.1">
    <property type="nucleotide sequence ID" value="NZ_JABBGC010000004.1"/>
</dbReference>
<dbReference type="Proteomes" id="UP000583266">
    <property type="component" value="Unassembled WGS sequence"/>
</dbReference>
<keyword evidence="3" id="KW-1185">Reference proteome</keyword>
<dbReference type="AlphaFoldDB" id="A0A848GY72"/>
<sequence>MKNVIKLGFLALSFGLFAVACGGGEKPATDSTATNAGAVIDSAAAKVDSAAAGAAAVVDSAAAKVDSVAAKVDSAAAKAVKH</sequence>
<dbReference type="EMBL" id="JABBGC010000004">
    <property type="protein sequence ID" value="NML41710.1"/>
    <property type="molecule type" value="Genomic_DNA"/>
</dbReference>